<dbReference type="HOGENOM" id="CLU_813713_0_0_1"/>
<evidence type="ECO:0000256" key="2">
    <source>
        <dbReference type="SAM" id="SignalP"/>
    </source>
</evidence>
<feature type="compositionally biased region" description="Gly residues" evidence="1">
    <location>
        <begin position="133"/>
        <end position="156"/>
    </location>
</feature>
<evidence type="ECO:0000313" key="3">
    <source>
        <dbReference type="EMBL" id="KIL61450.1"/>
    </source>
</evidence>
<evidence type="ECO:0000313" key="4">
    <source>
        <dbReference type="Proteomes" id="UP000054549"/>
    </source>
</evidence>
<name>A0A0C2SEH8_AMAMK</name>
<accession>A0A0C2SEH8</accession>
<keyword evidence="2" id="KW-0732">Signal</keyword>
<dbReference type="AlphaFoldDB" id="A0A0C2SEH8"/>
<organism evidence="3 4">
    <name type="scientific">Amanita muscaria (strain Koide BX008)</name>
    <dbReference type="NCBI Taxonomy" id="946122"/>
    <lineage>
        <taxon>Eukaryota</taxon>
        <taxon>Fungi</taxon>
        <taxon>Dikarya</taxon>
        <taxon>Basidiomycota</taxon>
        <taxon>Agaricomycotina</taxon>
        <taxon>Agaricomycetes</taxon>
        <taxon>Agaricomycetidae</taxon>
        <taxon>Agaricales</taxon>
        <taxon>Pluteineae</taxon>
        <taxon>Amanitaceae</taxon>
        <taxon>Amanita</taxon>
    </lineage>
</organism>
<reference evidence="3 4" key="1">
    <citation type="submission" date="2014-04" db="EMBL/GenBank/DDBJ databases">
        <title>Evolutionary Origins and Diversification of the Mycorrhizal Mutualists.</title>
        <authorList>
            <consortium name="DOE Joint Genome Institute"/>
            <consortium name="Mycorrhizal Genomics Consortium"/>
            <person name="Kohler A."/>
            <person name="Kuo A."/>
            <person name="Nagy L.G."/>
            <person name="Floudas D."/>
            <person name="Copeland A."/>
            <person name="Barry K.W."/>
            <person name="Cichocki N."/>
            <person name="Veneault-Fourrey C."/>
            <person name="LaButti K."/>
            <person name="Lindquist E.A."/>
            <person name="Lipzen A."/>
            <person name="Lundell T."/>
            <person name="Morin E."/>
            <person name="Murat C."/>
            <person name="Riley R."/>
            <person name="Ohm R."/>
            <person name="Sun H."/>
            <person name="Tunlid A."/>
            <person name="Henrissat B."/>
            <person name="Grigoriev I.V."/>
            <person name="Hibbett D.S."/>
            <person name="Martin F."/>
        </authorList>
    </citation>
    <scope>NUCLEOTIDE SEQUENCE [LARGE SCALE GENOMIC DNA]</scope>
    <source>
        <strain evidence="3 4">Koide BX008</strain>
    </source>
</reference>
<gene>
    <name evidence="3" type="ORF">M378DRAFT_166903</name>
</gene>
<evidence type="ECO:0000256" key="1">
    <source>
        <dbReference type="SAM" id="MobiDB-lite"/>
    </source>
</evidence>
<dbReference type="EMBL" id="KN818284">
    <property type="protein sequence ID" value="KIL61450.1"/>
    <property type="molecule type" value="Genomic_DNA"/>
</dbReference>
<feature type="chain" id="PRO_5002167462" evidence="2">
    <location>
        <begin position="22"/>
        <end position="341"/>
    </location>
</feature>
<protein>
    <submittedName>
        <fullName evidence="3">Uncharacterized protein</fullName>
    </submittedName>
</protein>
<feature type="signal peptide" evidence="2">
    <location>
        <begin position="1"/>
        <end position="21"/>
    </location>
</feature>
<feature type="region of interest" description="Disordered" evidence="1">
    <location>
        <begin position="133"/>
        <end position="195"/>
    </location>
</feature>
<sequence length="341" mass="34111">MLTVFTSLAALYALLASPGQGQVEANALRRGNAGHSSRQSHVIRGLLNVAGRDESFQRRQSGCDVGFFACADGAGCCPNGQTCDTLPDGSPACCCTTGGNCPTGQLPCSANVNVCCPNGDFCSSDGTCSPSGSGGGGGTGGGSGGSTVSGSTGGFGTTTSSSPAPETTVSGLGTTTSSSPALETTVSGFGGTTSSPLVVSTPVVATVTPTRTTVSIGSSETPTGTPAAPSAQPGVTNVVINADNPQITRSDGWTFGSSSCDPAQVSLKTNIADQWLTFITAANASTSTFASDNAHLIHHYEAASIYVDISTDQAALQMFVDGEIVSTSHSSSENFWIFVKQ</sequence>
<dbReference type="STRING" id="946122.A0A0C2SEH8"/>
<keyword evidence="4" id="KW-1185">Reference proteome</keyword>
<dbReference type="Proteomes" id="UP000054549">
    <property type="component" value="Unassembled WGS sequence"/>
</dbReference>
<dbReference type="InParanoid" id="A0A0C2SEH8"/>
<feature type="compositionally biased region" description="Low complexity" evidence="1">
    <location>
        <begin position="157"/>
        <end position="195"/>
    </location>
</feature>
<proteinExistence type="predicted"/>
<dbReference type="OrthoDB" id="5358959at2759"/>